<evidence type="ECO:0000256" key="4">
    <source>
        <dbReference type="PROSITE-ProRule" id="PRU00175"/>
    </source>
</evidence>
<accession>A0A251SN01</accession>
<organism evidence="8 9">
    <name type="scientific">Helianthus annuus</name>
    <name type="common">Common sunflower</name>
    <dbReference type="NCBI Taxonomy" id="4232"/>
    <lineage>
        <taxon>Eukaryota</taxon>
        <taxon>Viridiplantae</taxon>
        <taxon>Streptophyta</taxon>
        <taxon>Embryophyta</taxon>
        <taxon>Tracheophyta</taxon>
        <taxon>Spermatophyta</taxon>
        <taxon>Magnoliopsida</taxon>
        <taxon>eudicotyledons</taxon>
        <taxon>Gunneridae</taxon>
        <taxon>Pentapetalae</taxon>
        <taxon>asterids</taxon>
        <taxon>campanulids</taxon>
        <taxon>Asterales</taxon>
        <taxon>Asteraceae</taxon>
        <taxon>Asteroideae</taxon>
        <taxon>Heliantheae alliance</taxon>
        <taxon>Heliantheae</taxon>
        <taxon>Helianthus</taxon>
    </lineage>
</organism>
<dbReference type="InterPro" id="IPR013083">
    <property type="entry name" value="Znf_RING/FYVE/PHD"/>
</dbReference>
<dbReference type="SMART" id="SM00184">
    <property type="entry name" value="RING"/>
    <property type="match status" value="1"/>
</dbReference>
<dbReference type="PROSITE" id="PS50089">
    <property type="entry name" value="ZF_RING_2"/>
    <property type="match status" value="1"/>
</dbReference>
<keyword evidence="9" id="KW-1185">Reference proteome</keyword>
<dbReference type="FunCoup" id="A0A251SN01">
    <property type="interactions" value="111"/>
</dbReference>
<evidence type="ECO:0000313" key="8">
    <source>
        <dbReference type="EMBL" id="OTF99675.1"/>
    </source>
</evidence>
<dbReference type="PANTHER" id="PTHR45969:SF5">
    <property type="entry name" value="E3 UBIQUITIN-PROTEIN LIGASE RHA2A"/>
    <property type="match status" value="1"/>
</dbReference>
<reference evidence="7" key="3">
    <citation type="submission" date="2020-06" db="EMBL/GenBank/DDBJ databases">
        <title>Helianthus annuus Genome sequencing and assembly Release 2.</title>
        <authorList>
            <person name="Gouzy J."/>
            <person name="Langlade N."/>
            <person name="Munos S."/>
        </authorList>
    </citation>
    <scope>NUCLEOTIDE SEQUENCE</scope>
    <source>
        <tissue evidence="7">Leaves</tissue>
    </source>
</reference>
<evidence type="ECO:0000256" key="2">
    <source>
        <dbReference type="ARBA" id="ARBA00022771"/>
    </source>
</evidence>
<dbReference type="CDD" id="cd23123">
    <property type="entry name" value="RING-H2_RHA2B"/>
    <property type="match status" value="1"/>
</dbReference>
<evidence type="ECO:0000256" key="3">
    <source>
        <dbReference type="ARBA" id="ARBA00022833"/>
    </source>
</evidence>
<evidence type="ECO:0000259" key="6">
    <source>
        <dbReference type="PROSITE" id="PS50089"/>
    </source>
</evidence>
<proteinExistence type="predicted"/>
<protein>
    <submittedName>
        <fullName evidence="8">Putative zinc finger, RING/FYVE/PHD-type</fullName>
    </submittedName>
    <submittedName>
        <fullName evidence="7">Transcription factor C2H2 family</fullName>
    </submittedName>
</protein>
<gene>
    <name evidence="8" type="ORF">HannXRQ_Chr14g0459201</name>
    <name evidence="7" type="ORF">HanXRQr2_Chr12g0534441</name>
</gene>
<evidence type="ECO:0000313" key="7">
    <source>
        <dbReference type="EMBL" id="KAF5777337.1"/>
    </source>
</evidence>
<dbReference type="EMBL" id="CM007903">
    <property type="protein sequence ID" value="OTF99675.1"/>
    <property type="molecule type" value="Genomic_DNA"/>
</dbReference>
<reference evidence="8" key="2">
    <citation type="submission" date="2017-02" db="EMBL/GenBank/DDBJ databases">
        <title>Sunflower complete genome.</title>
        <authorList>
            <person name="Langlade N."/>
            <person name="Munos S."/>
        </authorList>
    </citation>
    <scope>NUCLEOTIDE SEQUENCE [LARGE SCALE GENOMIC DNA]</scope>
    <source>
        <tissue evidence="8">Leaves</tissue>
    </source>
</reference>
<keyword evidence="5" id="KW-0472">Membrane</keyword>
<dbReference type="AlphaFoldDB" id="A0A251SN01"/>
<dbReference type="OMA" id="TIMHGID"/>
<keyword evidence="1" id="KW-0479">Metal-binding</keyword>
<dbReference type="Gramene" id="mRNA:HanXRQr2_Chr12g0534441">
    <property type="protein sequence ID" value="CDS:HanXRQr2_Chr12g0534441.1"/>
    <property type="gene ID" value="HanXRQr2_Chr12g0534441"/>
</dbReference>
<dbReference type="Pfam" id="PF13639">
    <property type="entry name" value="zf-RING_2"/>
    <property type="match status" value="1"/>
</dbReference>
<dbReference type="Gene3D" id="3.30.40.10">
    <property type="entry name" value="Zinc/RING finger domain, C3HC4 (zinc finger)"/>
    <property type="match status" value="1"/>
</dbReference>
<dbReference type="GO" id="GO:0008270">
    <property type="term" value="F:zinc ion binding"/>
    <property type="evidence" value="ECO:0007669"/>
    <property type="project" value="UniProtKB-KW"/>
</dbReference>
<feature type="domain" description="RING-type" evidence="6">
    <location>
        <begin position="76"/>
        <end position="118"/>
    </location>
</feature>
<dbReference type="SUPFAM" id="SSF57850">
    <property type="entry name" value="RING/U-box"/>
    <property type="match status" value="1"/>
</dbReference>
<keyword evidence="3" id="KW-0862">Zinc</keyword>
<dbReference type="InParanoid" id="A0A251SN01"/>
<dbReference type="EMBL" id="MNCJ02000327">
    <property type="protein sequence ID" value="KAF5777337.1"/>
    <property type="molecule type" value="Genomic_DNA"/>
</dbReference>
<dbReference type="GO" id="GO:0061630">
    <property type="term" value="F:ubiquitin protein ligase activity"/>
    <property type="evidence" value="ECO:0000318"/>
    <property type="project" value="GO_Central"/>
</dbReference>
<keyword evidence="5" id="KW-0812">Transmembrane</keyword>
<dbReference type="PANTHER" id="PTHR45969">
    <property type="entry name" value="RING ZINC FINGER PROTEIN-RELATED"/>
    <property type="match status" value="1"/>
</dbReference>
<feature type="transmembrane region" description="Helical" evidence="5">
    <location>
        <begin position="17"/>
        <end position="40"/>
    </location>
</feature>
<dbReference type="OrthoDB" id="8062037at2759"/>
<sequence>MGLQNHLTDVSSDSLPLLLLATIATAVSYLRSLFFTFLGISPYPSDDPMLLTLSHHLNLNSLLSYKHDPDPVDSDCVVCLNRLTAGEHVRKLPCHHVFHKECFDGWLHHLNFNCPLCRSPVVFDERVVVTRRRQWWFMNDVIGWFDFRR</sequence>
<name>A0A251SN01_HELAN</name>
<dbReference type="GO" id="GO:0016567">
    <property type="term" value="P:protein ubiquitination"/>
    <property type="evidence" value="ECO:0000318"/>
    <property type="project" value="GO_Central"/>
</dbReference>
<evidence type="ECO:0000256" key="5">
    <source>
        <dbReference type="SAM" id="Phobius"/>
    </source>
</evidence>
<keyword evidence="2 4" id="KW-0863">Zinc-finger</keyword>
<dbReference type="InterPro" id="IPR001841">
    <property type="entry name" value="Znf_RING"/>
</dbReference>
<evidence type="ECO:0000256" key="1">
    <source>
        <dbReference type="ARBA" id="ARBA00022723"/>
    </source>
</evidence>
<reference evidence="7 9" key="1">
    <citation type="journal article" date="2017" name="Nature">
        <title>The sunflower genome provides insights into oil metabolism, flowering and Asterid evolution.</title>
        <authorList>
            <person name="Badouin H."/>
            <person name="Gouzy J."/>
            <person name="Grassa C.J."/>
            <person name="Murat F."/>
            <person name="Staton S.E."/>
            <person name="Cottret L."/>
            <person name="Lelandais-Briere C."/>
            <person name="Owens G.L."/>
            <person name="Carrere S."/>
            <person name="Mayjonade B."/>
            <person name="Legrand L."/>
            <person name="Gill N."/>
            <person name="Kane N.C."/>
            <person name="Bowers J.E."/>
            <person name="Hubner S."/>
            <person name="Bellec A."/>
            <person name="Berard A."/>
            <person name="Berges H."/>
            <person name="Blanchet N."/>
            <person name="Boniface M.C."/>
            <person name="Brunel D."/>
            <person name="Catrice O."/>
            <person name="Chaidir N."/>
            <person name="Claudel C."/>
            <person name="Donnadieu C."/>
            <person name="Faraut T."/>
            <person name="Fievet G."/>
            <person name="Helmstetter N."/>
            <person name="King M."/>
            <person name="Knapp S.J."/>
            <person name="Lai Z."/>
            <person name="Le Paslier M.C."/>
            <person name="Lippi Y."/>
            <person name="Lorenzon L."/>
            <person name="Mandel J.R."/>
            <person name="Marage G."/>
            <person name="Marchand G."/>
            <person name="Marquand E."/>
            <person name="Bret-Mestries E."/>
            <person name="Morien E."/>
            <person name="Nambeesan S."/>
            <person name="Nguyen T."/>
            <person name="Pegot-Espagnet P."/>
            <person name="Pouilly N."/>
            <person name="Raftis F."/>
            <person name="Sallet E."/>
            <person name="Schiex T."/>
            <person name="Thomas J."/>
            <person name="Vandecasteele C."/>
            <person name="Vares D."/>
            <person name="Vear F."/>
            <person name="Vautrin S."/>
            <person name="Crespi M."/>
            <person name="Mangin B."/>
            <person name="Burke J.M."/>
            <person name="Salse J."/>
            <person name="Munos S."/>
            <person name="Vincourt P."/>
            <person name="Rieseberg L.H."/>
            <person name="Langlade N.B."/>
        </authorList>
    </citation>
    <scope>NUCLEOTIDE SEQUENCE [LARGE SCALE GENOMIC DNA]</scope>
    <source>
        <strain evidence="9">cv. SF193</strain>
        <tissue evidence="7">Leaves</tissue>
    </source>
</reference>
<evidence type="ECO:0000313" key="9">
    <source>
        <dbReference type="Proteomes" id="UP000215914"/>
    </source>
</evidence>
<keyword evidence="5" id="KW-1133">Transmembrane helix</keyword>
<dbReference type="Proteomes" id="UP000215914">
    <property type="component" value="Chromosome 14"/>
</dbReference>